<dbReference type="InterPro" id="IPR001647">
    <property type="entry name" value="HTH_TetR"/>
</dbReference>
<dbReference type="SUPFAM" id="SSF48498">
    <property type="entry name" value="Tetracyclin repressor-like, C-terminal domain"/>
    <property type="match status" value="1"/>
</dbReference>
<dbReference type="EMBL" id="JAADZU010000003">
    <property type="protein sequence ID" value="NDK88312.1"/>
    <property type="molecule type" value="Genomic_DNA"/>
</dbReference>
<feature type="region of interest" description="Disordered" evidence="5">
    <location>
        <begin position="175"/>
        <end position="208"/>
    </location>
</feature>
<feature type="compositionally biased region" description="Low complexity" evidence="5">
    <location>
        <begin position="181"/>
        <end position="191"/>
    </location>
</feature>
<reference evidence="7 8" key="1">
    <citation type="submission" date="2020-01" db="EMBL/GenBank/DDBJ databases">
        <title>Investigation of new actinobacteria for the biodesulphurisation of diesel fuel.</title>
        <authorList>
            <person name="Athi Narayanan S.M."/>
        </authorList>
    </citation>
    <scope>NUCLEOTIDE SEQUENCE [LARGE SCALE GENOMIC DNA]</scope>
    <source>
        <strain evidence="7 8">213E</strain>
    </source>
</reference>
<evidence type="ECO:0000256" key="2">
    <source>
        <dbReference type="ARBA" id="ARBA00023125"/>
    </source>
</evidence>
<name>A0A7K3LJ66_9ACTN</name>
<keyword evidence="3" id="KW-0804">Transcription</keyword>
<dbReference type="Proteomes" id="UP000466307">
    <property type="component" value="Unassembled WGS sequence"/>
</dbReference>
<dbReference type="Pfam" id="PF00440">
    <property type="entry name" value="TetR_N"/>
    <property type="match status" value="1"/>
</dbReference>
<evidence type="ECO:0000313" key="7">
    <source>
        <dbReference type="EMBL" id="NDK88312.1"/>
    </source>
</evidence>
<feature type="DNA-binding region" description="H-T-H motif" evidence="4">
    <location>
        <begin position="48"/>
        <end position="67"/>
    </location>
</feature>
<dbReference type="GO" id="GO:0045892">
    <property type="term" value="P:negative regulation of DNA-templated transcription"/>
    <property type="evidence" value="ECO:0007669"/>
    <property type="project" value="InterPro"/>
</dbReference>
<proteinExistence type="predicted"/>
<dbReference type="PROSITE" id="PS50977">
    <property type="entry name" value="HTH_TETR_2"/>
    <property type="match status" value="1"/>
</dbReference>
<dbReference type="InterPro" id="IPR036271">
    <property type="entry name" value="Tet_transcr_reg_TetR-rel_C_sf"/>
</dbReference>
<dbReference type="Gene3D" id="1.10.10.60">
    <property type="entry name" value="Homeodomain-like"/>
    <property type="match status" value="1"/>
</dbReference>
<accession>A0A7K3LJ66</accession>
<dbReference type="InterPro" id="IPR009057">
    <property type="entry name" value="Homeodomain-like_sf"/>
</dbReference>
<dbReference type="AlphaFoldDB" id="A0A7K3LJ66"/>
<dbReference type="SUPFAM" id="SSF46689">
    <property type="entry name" value="Homeodomain-like"/>
    <property type="match status" value="1"/>
</dbReference>
<organism evidence="7 8">
    <name type="scientific">Gordonia desulfuricans</name>
    <dbReference type="NCBI Taxonomy" id="89051"/>
    <lineage>
        <taxon>Bacteria</taxon>
        <taxon>Bacillati</taxon>
        <taxon>Actinomycetota</taxon>
        <taxon>Actinomycetes</taxon>
        <taxon>Mycobacteriales</taxon>
        <taxon>Gordoniaceae</taxon>
        <taxon>Gordonia</taxon>
    </lineage>
</organism>
<evidence type="ECO:0000259" key="6">
    <source>
        <dbReference type="PROSITE" id="PS50977"/>
    </source>
</evidence>
<gene>
    <name evidence="7" type="ORF">GYA93_01745</name>
</gene>
<dbReference type="InterPro" id="IPR004111">
    <property type="entry name" value="Repressor_TetR_C"/>
</dbReference>
<evidence type="ECO:0000256" key="3">
    <source>
        <dbReference type="ARBA" id="ARBA00023163"/>
    </source>
</evidence>
<evidence type="ECO:0000256" key="1">
    <source>
        <dbReference type="ARBA" id="ARBA00023015"/>
    </source>
</evidence>
<keyword evidence="2 4" id="KW-0238">DNA-binding</keyword>
<dbReference type="Pfam" id="PF02909">
    <property type="entry name" value="TetR_C_1"/>
    <property type="match status" value="1"/>
</dbReference>
<comment type="caution">
    <text evidence="7">The sequence shown here is derived from an EMBL/GenBank/DDBJ whole genome shotgun (WGS) entry which is preliminary data.</text>
</comment>
<evidence type="ECO:0000313" key="8">
    <source>
        <dbReference type="Proteomes" id="UP000466307"/>
    </source>
</evidence>
<dbReference type="GO" id="GO:0003677">
    <property type="term" value="F:DNA binding"/>
    <property type="evidence" value="ECO:0007669"/>
    <property type="project" value="UniProtKB-UniRule"/>
</dbReference>
<protein>
    <submittedName>
        <fullName evidence="7">TetR/AcrR family transcriptional regulator</fullName>
    </submittedName>
</protein>
<evidence type="ECO:0000256" key="5">
    <source>
        <dbReference type="SAM" id="MobiDB-lite"/>
    </source>
</evidence>
<keyword evidence="1" id="KW-0805">Transcription regulation</keyword>
<dbReference type="Gene3D" id="1.10.357.10">
    <property type="entry name" value="Tetracycline Repressor, domain 2"/>
    <property type="match status" value="1"/>
</dbReference>
<evidence type="ECO:0000256" key="4">
    <source>
        <dbReference type="PROSITE-ProRule" id="PRU00335"/>
    </source>
</evidence>
<sequence>MELIDLLWRGHPDAPRGGARGPRARLTTEDAVTAALATADAEGLSAVTIRRLARSLGVSTMSVYTYVSSREDLLVLMVDAAHRDMTATPYTAADWRMRLRYLAEDNLRLLTARTWLLDVDDPRAALGPGTIAKYDRELHAFDGLGFDDVDRDAALSFVLDFVSASARTRVVRHVGRGDDGAAGPEPAGGPESTVGAEGTPGPEETAAPRDAPVMAEVWAHTRERLATYLGADHPLAQRVGSAAGEAMNDVHDVQRAWEFGMARMLDGLAGMIADRVPESSA</sequence>
<feature type="domain" description="HTH tetR-type" evidence="6">
    <location>
        <begin position="25"/>
        <end position="85"/>
    </location>
</feature>
<keyword evidence="8" id="KW-1185">Reference proteome</keyword>
<dbReference type="RefSeq" id="WP_059039354.1">
    <property type="nucleotide sequence ID" value="NZ_JAADZU010000003.1"/>
</dbReference>